<keyword evidence="3" id="KW-0813">Transport</keyword>
<evidence type="ECO:0000256" key="6">
    <source>
        <dbReference type="ARBA" id="ARBA00023136"/>
    </source>
</evidence>
<proteinExistence type="inferred from homology"/>
<dbReference type="InParanoid" id="K3ZXC1"/>
<dbReference type="Proteomes" id="UP000004995">
    <property type="component" value="Unassembled WGS sequence"/>
</dbReference>
<dbReference type="AlphaFoldDB" id="K3ZXC1"/>
<dbReference type="PANTHER" id="PTHR10332">
    <property type="entry name" value="EQUILIBRATIVE NUCLEOSIDE TRANSPORTER"/>
    <property type="match status" value="1"/>
</dbReference>
<evidence type="ECO:0000256" key="5">
    <source>
        <dbReference type="ARBA" id="ARBA00022989"/>
    </source>
</evidence>
<keyword evidence="6" id="KW-0472">Membrane</keyword>
<name>K3ZXC1_SETIT</name>
<dbReference type="GO" id="GO:0005337">
    <property type="term" value="F:nucleoside transmembrane transporter activity"/>
    <property type="evidence" value="ECO:0000318"/>
    <property type="project" value="GO_Central"/>
</dbReference>
<dbReference type="GO" id="GO:0005886">
    <property type="term" value="C:plasma membrane"/>
    <property type="evidence" value="ECO:0000318"/>
    <property type="project" value="GO_Central"/>
</dbReference>
<protein>
    <submittedName>
        <fullName evidence="7">Uncharacterized protein</fullName>
    </submittedName>
</protein>
<evidence type="ECO:0000256" key="1">
    <source>
        <dbReference type="ARBA" id="ARBA00004141"/>
    </source>
</evidence>
<evidence type="ECO:0000313" key="7">
    <source>
        <dbReference type="EnsemblPlants" id="KQL26220"/>
    </source>
</evidence>
<dbReference type="STRING" id="4555.K3ZXC1"/>
<evidence type="ECO:0000256" key="2">
    <source>
        <dbReference type="ARBA" id="ARBA00007965"/>
    </source>
</evidence>
<comment type="similarity">
    <text evidence="2">Belongs to the SLC29A/ENT transporter (TC 2.A.57) family.</text>
</comment>
<dbReference type="Gramene" id="KQL26220">
    <property type="protein sequence ID" value="KQL26220"/>
    <property type="gene ID" value="SETIT_031253mg"/>
</dbReference>
<dbReference type="EnsemblPlants" id="KQL26220">
    <property type="protein sequence ID" value="KQL26220"/>
    <property type="gene ID" value="SETIT_031253mg"/>
</dbReference>
<keyword evidence="8" id="KW-1185">Reference proteome</keyword>
<dbReference type="HOGENOM" id="CLU_1513075_0_0_1"/>
<dbReference type="eggNOG" id="KOG1479">
    <property type="taxonomic scope" value="Eukaryota"/>
</dbReference>
<evidence type="ECO:0000256" key="4">
    <source>
        <dbReference type="ARBA" id="ARBA00022692"/>
    </source>
</evidence>
<comment type="subcellular location">
    <subcellularLocation>
        <location evidence="1">Membrane</location>
        <topology evidence="1">Multi-pass membrane protein</topology>
    </subcellularLocation>
</comment>
<dbReference type="PANTHER" id="PTHR10332:SF59">
    <property type="entry name" value="OS07G0557200 PROTEIN"/>
    <property type="match status" value="1"/>
</dbReference>
<sequence>MHNCGIHIPRCKDKHQGSHLSGVLTVLVALAWTDNRRGGAATFAGVCTVAAVFCIAEGHAEGAMARDLSLMCPEFIQLPIVKFYHYKTASEGSMMVNADLAAGGIEGSSNPLDEEGPSFPECLSSKQFLLQNLDYSMDMFLIYTLSLSIFPGFLAKTLDHTTWVLGNTRFCAPDTYLN</sequence>
<reference evidence="8" key="1">
    <citation type="journal article" date="2012" name="Nat. Biotechnol.">
        <title>Reference genome sequence of the model plant Setaria.</title>
        <authorList>
            <person name="Bennetzen J.L."/>
            <person name="Schmutz J."/>
            <person name="Wang H."/>
            <person name="Percifield R."/>
            <person name="Hawkins J."/>
            <person name="Pontaroli A.C."/>
            <person name="Estep M."/>
            <person name="Feng L."/>
            <person name="Vaughn J.N."/>
            <person name="Grimwood J."/>
            <person name="Jenkins J."/>
            <person name="Barry K."/>
            <person name="Lindquist E."/>
            <person name="Hellsten U."/>
            <person name="Deshpande S."/>
            <person name="Wang X."/>
            <person name="Wu X."/>
            <person name="Mitros T."/>
            <person name="Triplett J."/>
            <person name="Yang X."/>
            <person name="Ye C.Y."/>
            <person name="Mauro-Herrera M."/>
            <person name="Wang L."/>
            <person name="Li P."/>
            <person name="Sharma M."/>
            <person name="Sharma R."/>
            <person name="Ronald P.C."/>
            <person name="Panaud O."/>
            <person name="Kellogg E.A."/>
            <person name="Brutnell T.P."/>
            <person name="Doust A.N."/>
            <person name="Tuskan G.A."/>
            <person name="Rokhsar D."/>
            <person name="Devos K.M."/>
        </authorList>
    </citation>
    <scope>NUCLEOTIDE SEQUENCE [LARGE SCALE GENOMIC DNA]</scope>
    <source>
        <strain evidence="8">cv. Yugu1</strain>
    </source>
</reference>
<reference evidence="7" key="2">
    <citation type="submission" date="2018-08" db="UniProtKB">
        <authorList>
            <consortium name="EnsemblPlants"/>
        </authorList>
    </citation>
    <scope>IDENTIFICATION</scope>
    <source>
        <strain evidence="7">Yugu1</strain>
    </source>
</reference>
<evidence type="ECO:0000256" key="3">
    <source>
        <dbReference type="ARBA" id="ARBA00022448"/>
    </source>
</evidence>
<accession>K3ZXC1</accession>
<dbReference type="InterPro" id="IPR002259">
    <property type="entry name" value="Eqnu_transpt"/>
</dbReference>
<evidence type="ECO:0000313" key="8">
    <source>
        <dbReference type="Proteomes" id="UP000004995"/>
    </source>
</evidence>
<dbReference type="EMBL" id="AGNK02001289">
    <property type="status" value="NOT_ANNOTATED_CDS"/>
    <property type="molecule type" value="Genomic_DNA"/>
</dbReference>
<keyword evidence="4" id="KW-0812">Transmembrane</keyword>
<keyword evidence="5" id="KW-1133">Transmembrane helix</keyword>
<organism evidence="7 8">
    <name type="scientific">Setaria italica</name>
    <name type="common">Foxtail millet</name>
    <name type="synonym">Panicum italicum</name>
    <dbReference type="NCBI Taxonomy" id="4555"/>
    <lineage>
        <taxon>Eukaryota</taxon>
        <taxon>Viridiplantae</taxon>
        <taxon>Streptophyta</taxon>
        <taxon>Embryophyta</taxon>
        <taxon>Tracheophyta</taxon>
        <taxon>Spermatophyta</taxon>
        <taxon>Magnoliopsida</taxon>
        <taxon>Liliopsida</taxon>
        <taxon>Poales</taxon>
        <taxon>Poaceae</taxon>
        <taxon>PACMAD clade</taxon>
        <taxon>Panicoideae</taxon>
        <taxon>Panicodae</taxon>
        <taxon>Paniceae</taxon>
        <taxon>Cenchrinae</taxon>
        <taxon>Setaria</taxon>
    </lineage>
</organism>